<reference evidence="3" key="1">
    <citation type="submission" date="2016-10" db="EMBL/GenBank/DDBJ databases">
        <authorList>
            <person name="Varghese N."/>
            <person name="Submissions S."/>
        </authorList>
    </citation>
    <scope>NUCLEOTIDE SEQUENCE [LARGE SCALE GENOMIC DNA]</scope>
    <source>
        <strain evidence="3">CGMCC 1.11012</strain>
    </source>
</reference>
<dbReference type="PROSITE" id="PS51704">
    <property type="entry name" value="GP_PDE"/>
    <property type="match status" value="1"/>
</dbReference>
<evidence type="ECO:0000313" key="2">
    <source>
        <dbReference type="EMBL" id="SDJ83848.1"/>
    </source>
</evidence>
<dbReference type="RefSeq" id="WP_090716470.1">
    <property type="nucleotide sequence ID" value="NZ_CBCSKY010000028.1"/>
</dbReference>
<keyword evidence="3" id="KW-1185">Reference proteome</keyword>
<dbReference type="Pfam" id="PF03009">
    <property type="entry name" value="GDPD"/>
    <property type="match status" value="1"/>
</dbReference>
<protein>
    <submittedName>
        <fullName evidence="2">Glycerophosphoryl diester phosphodiesterase</fullName>
    </submittedName>
</protein>
<name>A0A1G8WZM5_9BACL</name>
<feature type="domain" description="GP-PDE" evidence="1">
    <location>
        <begin position="4"/>
        <end position="242"/>
    </location>
</feature>
<dbReference type="SUPFAM" id="SSF51695">
    <property type="entry name" value="PLC-like phosphodiesterases"/>
    <property type="match status" value="1"/>
</dbReference>
<dbReference type="InterPro" id="IPR030395">
    <property type="entry name" value="GP_PDE_dom"/>
</dbReference>
<dbReference type="GO" id="GO:0006629">
    <property type="term" value="P:lipid metabolic process"/>
    <property type="evidence" value="ECO:0007669"/>
    <property type="project" value="InterPro"/>
</dbReference>
<accession>A0A1G8WZM5</accession>
<dbReference type="PANTHER" id="PTHR46211:SF1">
    <property type="entry name" value="GLYCEROPHOSPHODIESTER PHOSPHODIESTERASE, CYTOPLASMIC"/>
    <property type="match status" value="1"/>
</dbReference>
<dbReference type="AlphaFoldDB" id="A0A1G8WZM5"/>
<proteinExistence type="predicted"/>
<dbReference type="Proteomes" id="UP000199050">
    <property type="component" value="Unassembled WGS sequence"/>
</dbReference>
<dbReference type="STRING" id="1174501.SAMN05216192_12549"/>
<dbReference type="Gene3D" id="3.20.20.190">
    <property type="entry name" value="Phosphatidylinositol (PI) phosphodiesterase"/>
    <property type="match status" value="1"/>
</dbReference>
<gene>
    <name evidence="2" type="ORF">SAMN05216192_12549</name>
</gene>
<sequence length="247" mass="28021">MNKTTILAHRGASAYAPENTMASFELARRMGAQGIELDVQLTRDGKLAVIHDHTIDRTSDGKGRVSEMTLAELRQYDFSYTFKGEYSTEGSRIPELKEVMQFAKEHQLYINIETKDYANPYGEVNIRTAELVKASGYQEQTLISSINHNAMARLKREYPELRTAIAFMESYYRLDQYAASCQADVLHPYYLGVDASFMEIAKKSGYEVNPWTVDDEAEILRLQRLGVTRIMTNRPDVGVAALNRVTV</sequence>
<dbReference type="GO" id="GO:0008081">
    <property type="term" value="F:phosphoric diester hydrolase activity"/>
    <property type="evidence" value="ECO:0007669"/>
    <property type="project" value="InterPro"/>
</dbReference>
<dbReference type="EMBL" id="FNDX01000025">
    <property type="protein sequence ID" value="SDJ83848.1"/>
    <property type="molecule type" value="Genomic_DNA"/>
</dbReference>
<dbReference type="PANTHER" id="PTHR46211">
    <property type="entry name" value="GLYCEROPHOSPHORYL DIESTER PHOSPHODIESTERASE"/>
    <property type="match status" value="1"/>
</dbReference>
<dbReference type="OrthoDB" id="384721at2"/>
<evidence type="ECO:0000259" key="1">
    <source>
        <dbReference type="PROSITE" id="PS51704"/>
    </source>
</evidence>
<dbReference type="InterPro" id="IPR017946">
    <property type="entry name" value="PLC-like_Pdiesterase_TIM-brl"/>
</dbReference>
<evidence type="ECO:0000313" key="3">
    <source>
        <dbReference type="Proteomes" id="UP000199050"/>
    </source>
</evidence>
<organism evidence="2 3">
    <name type="scientific">Paenibacillus typhae</name>
    <dbReference type="NCBI Taxonomy" id="1174501"/>
    <lineage>
        <taxon>Bacteria</taxon>
        <taxon>Bacillati</taxon>
        <taxon>Bacillota</taxon>
        <taxon>Bacilli</taxon>
        <taxon>Bacillales</taxon>
        <taxon>Paenibacillaceae</taxon>
        <taxon>Paenibacillus</taxon>
    </lineage>
</organism>